<dbReference type="EMBL" id="JALLKP010000001">
    <property type="protein sequence ID" value="KAK2197652.1"/>
    <property type="molecule type" value="Genomic_DNA"/>
</dbReference>
<protein>
    <submittedName>
        <fullName evidence="1">Uncharacterized protein</fullName>
    </submittedName>
</protein>
<dbReference type="KEGG" id="bdw:94334953"/>
<comment type="caution">
    <text evidence="1">The sequence shown here is derived from an EMBL/GenBank/DDBJ whole genome shotgun (WGS) entry which is preliminary data.</text>
</comment>
<evidence type="ECO:0000313" key="1">
    <source>
        <dbReference type="EMBL" id="KAK2197652.1"/>
    </source>
</evidence>
<accession>A0AAD9UQ95</accession>
<sequence length="763" mass="87867">MKLQINSFNHIFFIKQNIRTNLFKLSQKPHPFNLKFFRQYSHHEIFTSIKLASNKSEMASVTQILLNRSNYKGVVTLDNSTVVSANDIVLYSEFNSKISFSLTLDTLKKLTKLQTPCKVVWNYVIDSILSDSSHFTPNEIAKILVYILNIKFNDIFIKSKIELASETLIEKLNGSLSLMVGFSVIDIKRAGLRNISDTIRHDAEFDKLDSMDFEIIWKLWYTLSKQRGNERIRGLLFEYLERGKDKVYKFDLPKVIRSMDIILSNSKSLDLLELKFLEKLFKRFLNLYNSDNIPTFGGSSNIYMTTIQAKKALYILGNICKRNPKIFENIVKHECAMLSLVNFLKQVKEITSRSLEVHCRLYNHLKNINVENTNMKHNVRIEAIKRSSNVHAKMFVYCVEFLNNFDLITKANYNNASSYSKATSDNKRSTDLDHTIFDICTNLLRCTAQSSFLIHNVTMYCRSIYQLLVLALYNTCTGINESFVKAALSSISNIQATTLQMDRDNWDISSVIRNLSYIDKGISVLADISYSSIILEPIQNANAEIVSKCSSKYEEVLMGGEILQLDKLVYCTLLNKYNIIDGTMLDVLLQFIKANELTSRELCMFCDLLLKTREMLMDDCDKRNNVLAKLLPLALELLKSIDFDFNKRTLKDLLLILECLGAFGFSCADDLSKRILEHGAKLTISQLMKLYSIVNDDYKRRIRLLLPGILKQRGKINITAILKVLNVLDIDYNLLETLEHNLGDDLYLVDKAYFARKLLQRHL</sequence>
<evidence type="ECO:0000313" key="2">
    <source>
        <dbReference type="Proteomes" id="UP001214638"/>
    </source>
</evidence>
<dbReference type="Proteomes" id="UP001214638">
    <property type="component" value="Unassembled WGS sequence"/>
</dbReference>
<dbReference type="AlphaFoldDB" id="A0AAD9UQ95"/>
<dbReference type="RefSeq" id="XP_067804494.1">
    <property type="nucleotide sequence ID" value="XM_067945703.1"/>
</dbReference>
<organism evidence="1 2">
    <name type="scientific">Babesia duncani</name>
    <dbReference type="NCBI Taxonomy" id="323732"/>
    <lineage>
        <taxon>Eukaryota</taxon>
        <taxon>Sar</taxon>
        <taxon>Alveolata</taxon>
        <taxon>Apicomplexa</taxon>
        <taxon>Aconoidasida</taxon>
        <taxon>Piroplasmida</taxon>
        <taxon>Babesiidae</taxon>
        <taxon>Babesia</taxon>
    </lineage>
</organism>
<proteinExistence type="predicted"/>
<dbReference type="GeneID" id="94334953"/>
<name>A0AAD9UQ95_9APIC</name>
<keyword evidence="2" id="KW-1185">Reference proteome</keyword>
<gene>
    <name evidence="1" type="ORF">BdWA1_000655</name>
</gene>
<reference evidence="1" key="1">
    <citation type="journal article" date="2023" name="Nat. Microbiol.">
        <title>Babesia duncani multi-omics identifies virulence factors and drug targets.</title>
        <authorList>
            <person name="Singh P."/>
            <person name="Lonardi S."/>
            <person name="Liang Q."/>
            <person name="Vydyam P."/>
            <person name="Khabirova E."/>
            <person name="Fang T."/>
            <person name="Gihaz S."/>
            <person name="Thekkiniath J."/>
            <person name="Munshi M."/>
            <person name="Abel S."/>
            <person name="Ciampossin L."/>
            <person name="Batugedara G."/>
            <person name="Gupta M."/>
            <person name="Lu X.M."/>
            <person name="Lenz T."/>
            <person name="Chakravarty S."/>
            <person name="Cornillot E."/>
            <person name="Hu Y."/>
            <person name="Ma W."/>
            <person name="Gonzalez L.M."/>
            <person name="Sanchez S."/>
            <person name="Estrada K."/>
            <person name="Sanchez-Flores A."/>
            <person name="Montero E."/>
            <person name="Harb O.S."/>
            <person name="Le Roch K.G."/>
            <person name="Mamoun C.B."/>
        </authorList>
    </citation>
    <scope>NUCLEOTIDE SEQUENCE</scope>
    <source>
        <strain evidence="1">WA1</strain>
    </source>
</reference>